<dbReference type="Proteomes" id="UP000063434">
    <property type="component" value="Unassembled WGS sequence"/>
</dbReference>
<feature type="region of interest" description="Disordered" evidence="1">
    <location>
        <begin position="76"/>
        <end position="114"/>
    </location>
</feature>
<evidence type="ECO:0000313" key="2">
    <source>
        <dbReference type="EMBL" id="KWV76648.1"/>
    </source>
</evidence>
<comment type="caution">
    <text evidence="2">The sequence shown here is derived from an EMBL/GenBank/DDBJ whole genome shotgun (WGS) entry which is preliminary data.</text>
</comment>
<organism evidence="2 3">
    <name type="scientific">Pseudomonas fluorescens</name>
    <dbReference type="NCBI Taxonomy" id="294"/>
    <lineage>
        <taxon>Bacteria</taxon>
        <taxon>Pseudomonadati</taxon>
        <taxon>Pseudomonadota</taxon>
        <taxon>Gammaproteobacteria</taxon>
        <taxon>Pseudomonadales</taxon>
        <taxon>Pseudomonadaceae</taxon>
        <taxon>Pseudomonas</taxon>
    </lineage>
</organism>
<reference evidence="2 3" key="1">
    <citation type="submission" date="2015-05" db="EMBL/GenBank/DDBJ databases">
        <title>A genomic and transcriptomic approach to investigate the blue pigment phenotype in Pseudomonas fluorescens.</title>
        <authorList>
            <person name="Andreani N.A."/>
            <person name="Cardazzo B."/>
        </authorList>
    </citation>
    <scope>NUCLEOTIDE SEQUENCE [LARGE SCALE GENOMIC DNA]</scope>
    <source>
        <strain evidence="2 3">Ps_40</strain>
    </source>
</reference>
<dbReference type="AlphaFoldDB" id="A0A125QF00"/>
<name>A0A125QF00_PSEFL</name>
<protein>
    <submittedName>
        <fullName evidence="2">Uncharacterized protein</fullName>
    </submittedName>
</protein>
<gene>
    <name evidence="2" type="ORF">PFL603g_02024</name>
</gene>
<dbReference type="EMBL" id="LCYC01000031">
    <property type="protein sequence ID" value="KWV76648.1"/>
    <property type="molecule type" value="Genomic_DNA"/>
</dbReference>
<proteinExistence type="predicted"/>
<accession>A0A125QF00</accession>
<sequence>MRGIYLTYFCNNPGNGVAPCRSELAREALKGNAFIQDARVSVEVLREQARSYSEEGLAGEHRVGEKAEVQQIQAKMRGNRRAQTTKAIGQAVTHAGNTRQQHPLPTRSKMHQAE</sequence>
<evidence type="ECO:0000313" key="3">
    <source>
        <dbReference type="Proteomes" id="UP000063434"/>
    </source>
</evidence>
<evidence type="ECO:0000256" key="1">
    <source>
        <dbReference type="SAM" id="MobiDB-lite"/>
    </source>
</evidence>